<organism evidence="3 4">
    <name type="scientific">Glaciimonas soli</name>
    <dbReference type="NCBI Taxonomy" id="2590999"/>
    <lineage>
        <taxon>Bacteria</taxon>
        <taxon>Pseudomonadati</taxon>
        <taxon>Pseudomonadota</taxon>
        <taxon>Betaproteobacteria</taxon>
        <taxon>Burkholderiales</taxon>
        <taxon>Oxalobacteraceae</taxon>
        <taxon>Glaciimonas</taxon>
    </lineage>
</organism>
<evidence type="ECO:0000313" key="4">
    <source>
        <dbReference type="Proteomes" id="UP000451565"/>
    </source>
</evidence>
<dbReference type="Proteomes" id="UP000451565">
    <property type="component" value="Unassembled WGS sequence"/>
</dbReference>
<dbReference type="AlphaFoldDB" id="A0A843YX30"/>
<dbReference type="InterPro" id="IPR011010">
    <property type="entry name" value="DNA_brk_join_enz"/>
</dbReference>
<keyword evidence="4" id="KW-1185">Reference proteome</keyword>
<evidence type="ECO:0000256" key="1">
    <source>
        <dbReference type="ARBA" id="ARBA00023172"/>
    </source>
</evidence>
<protein>
    <recommendedName>
        <fullName evidence="5">Phage integrase family protein</fullName>
    </recommendedName>
</protein>
<dbReference type="GO" id="GO:0006310">
    <property type="term" value="P:DNA recombination"/>
    <property type="evidence" value="ECO:0007669"/>
    <property type="project" value="UniProtKB-KW"/>
</dbReference>
<name>A0A843YX30_9BURK</name>
<evidence type="ECO:0008006" key="5">
    <source>
        <dbReference type="Google" id="ProtNLM"/>
    </source>
</evidence>
<dbReference type="GO" id="GO:0015074">
    <property type="term" value="P:DNA integration"/>
    <property type="evidence" value="ECO:0007669"/>
    <property type="project" value="InterPro"/>
</dbReference>
<comment type="caution">
    <text evidence="3">The sequence shown here is derived from an EMBL/GenBank/DDBJ whole genome shotgun (WGS) entry which is preliminary data.</text>
</comment>
<proteinExistence type="predicted"/>
<dbReference type="RefSeq" id="WP_153234710.1">
    <property type="nucleotide sequence ID" value="NZ_WINI01000004.1"/>
</dbReference>
<sequence length="966" mass="111282">MTPNAGIRQNDQRKISCADIREELFHADLTLSNDWVLGLKRLEARPDENQYWRFDFKNARLPANSLFPYVQRFSDRTELIKTVCLVMQRYLLRSTNSKERTNRAKTTLHNTLMVIEFLWMQNALSLSSVVPENFNSLPEKLAKNGWYSALEILERAKNIQPAKMKKLIKARTATENFEGGGAKQFDLQEALGTNCNNVLSFLRKNENKASHKTSKIFSSLPDGHASARTITDKLTIINLLYDIGPENGLSFPPFEKPEATGNKFGRPKSRTANIPVDIAAKIISTAYLWVSEYGSIVAELLEEVSEEVIAGRTLTRKWLGRRLKVFFDRSSKRKEACAVLPFPIELLDFGRLDTKGKNSLREAVLCTMTSCFVVIATMNARRKDEILHRKFGLRVGDLRMLSEDHSLFEVDFYIEKTYRRRVPFYVNQLTADAIKLLERIERAFHRIDISVPADDIVRTGIADRSLFSYRRFSLMKGVGKTRKWYDFQAYAHESDASKFLELALAGSKKIGISAHMFRRMYALVFYYQYENADLLALMYQLGHRNLESTLIYVTDPDSRPELEKISAVMDISTTEMQRARRQHLAIVEEELAEVGFEKHAEDVFNILSGKIYAGGYAKYVRRISTRFSQSVRIDVRSEDAILAAVKQRGHFPRPMQHGQCMAGRTLAIQSARCITKEKDRLQRELAGVEMCSNCIFHLTSPAYLKSMDLDLERQKEEVDLITPDSLIFEQRKREVENLERAINLLKIRFVNTPPLLTRWAMRMAMKKSNKKPSVAYRNQAAAEENILRKSKILDDALIGARESIATYPLSTTLVRHDGMPISYPKTLRQFNLWDEVKGPFFQGLDAMRVVRNSNETLRRYPLHKKHIEIILFSLNELSADRSTVSRRNPFRVLKNKLEESERLRQLLELEPLELNRDFRQLDVQKCSLQQELLQLRQSFQSEILKARAAGPRTSSRRSATISKLQK</sequence>
<dbReference type="OrthoDB" id="9043026at2"/>
<evidence type="ECO:0000256" key="2">
    <source>
        <dbReference type="SAM" id="MobiDB-lite"/>
    </source>
</evidence>
<evidence type="ECO:0000313" key="3">
    <source>
        <dbReference type="EMBL" id="MQR01116.1"/>
    </source>
</evidence>
<reference evidence="3 4" key="1">
    <citation type="submission" date="2019-10" db="EMBL/GenBank/DDBJ databases">
        <title>Glaciimonas soli sp. nov., a psychrophilic bacterium isolated from the forest soil of a high elevation mountain in Taiwan.</title>
        <authorList>
            <person name="Wang L.-T."/>
            <person name="Shieh W.Y."/>
        </authorList>
    </citation>
    <scope>NUCLEOTIDE SEQUENCE [LARGE SCALE GENOMIC DNA]</scope>
    <source>
        <strain evidence="3 4">GS1</strain>
    </source>
</reference>
<dbReference type="InterPro" id="IPR013762">
    <property type="entry name" value="Integrase-like_cat_sf"/>
</dbReference>
<dbReference type="GO" id="GO:0003677">
    <property type="term" value="F:DNA binding"/>
    <property type="evidence" value="ECO:0007669"/>
    <property type="project" value="InterPro"/>
</dbReference>
<keyword evidence="1" id="KW-0233">DNA recombination</keyword>
<gene>
    <name evidence="3" type="ORF">GEV47_10530</name>
</gene>
<dbReference type="SUPFAM" id="SSF56349">
    <property type="entry name" value="DNA breaking-rejoining enzymes"/>
    <property type="match status" value="1"/>
</dbReference>
<accession>A0A843YX30</accession>
<dbReference type="Gene3D" id="1.10.443.10">
    <property type="entry name" value="Intergrase catalytic core"/>
    <property type="match status" value="1"/>
</dbReference>
<dbReference type="EMBL" id="WINI01000004">
    <property type="protein sequence ID" value="MQR01116.1"/>
    <property type="molecule type" value="Genomic_DNA"/>
</dbReference>
<feature type="compositionally biased region" description="Polar residues" evidence="2">
    <location>
        <begin position="952"/>
        <end position="966"/>
    </location>
</feature>
<feature type="region of interest" description="Disordered" evidence="2">
    <location>
        <begin position="946"/>
        <end position="966"/>
    </location>
</feature>